<dbReference type="InterPro" id="IPR001623">
    <property type="entry name" value="DnaJ_domain"/>
</dbReference>
<dbReference type="CDD" id="cd06257">
    <property type="entry name" value="DnaJ"/>
    <property type="match status" value="1"/>
</dbReference>
<dbReference type="Proteomes" id="UP000652761">
    <property type="component" value="Unassembled WGS sequence"/>
</dbReference>
<dbReference type="OrthoDB" id="445556at2759"/>
<dbReference type="InterPro" id="IPR036869">
    <property type="entry name" value="J_dom_sf"/>
</dbReference>
<reference evidence="3" key="1">
    <citation type="submission" date="2017-07" db="EMBL/GenBank/DDBJ databases">
        <title>Taro Niue Genome Assembly and Annotation.</title>
        <authorList>
            <person name="Atibalentja N."/>
            <person name="Keating K."/>
            <person name="Fields C.J."/>
        </authorList>
    </citation>
    <scope>NUCLEOTIDE SEQUENCE</scope>
    <source>
        <strain evidence="3">Niue_2</strain>
        <tissue evidence="3">Leaf</tissue>
    </source>
</reference>
<protein>
    <recommendedName>
        <fullName evidence="2">J domain-containing protein</fullName>
    </recommendedName>
</protein>
<comment type="caution">
    <text evidence="3">The sequence shown here is derived from an EMBL/GenBank/DDBJ whole genome shotgun (WGS) entry which is preliminary data.</text>
</comment>
<feature type="domain" description="J" evidence="2">
    <location>
        <begin position="123"/>
        <end position="197"/>
    </location>
</feature>
<proteinExistence type="predicted"/>
<feature type="region of interest" description="Disordered" evidence="1">
    <location>
        <begin position="181"/>
        <end position="243"/>
    </location>
</feature>
<dbReference type="Pfam" id="PF00226">
    <property type="entry name" value="DnaJ"/>
    <property type="match status" value="1"/>
</dbReference>
<evidence type="ECO:0000313" key="3">
    <source>
        <dbReference type="EMBL" id="MQL98571.1"/>
    </source>
</evidence>
<evidence type="ECO:0000256" key="1">
    <source>
        <dbReference type="SAM" id="MobiDB-lite"/>
    </source>
</evidence>
<dbReference type="PANTHER" id="PTHR44240">
    <property type="entry name" value="DNAJ DOMAIN (PROKARYOTIC HEAT SHOCK PROTEIN)-RELATED"/>
    <property type="match status" value="1"/>
</dbReference>
<organism evidence="3 4">
    <name type="scientific">Colocasia esculenta</name>
    <name type="common">Wild taro</name>
    <name type="synonym">Arum esculentum</name>
    <dbReference type="NCBI Taxonomy" id="4460"/>
    <lineage>
        <taxon>Eukaryota</taxon>
        <taxon>Viridiplantae</taxon>
        <taxon>Streptophyta</taxon>
        <taxon>Embryophyta</taxon>
        <taxon>Tracheophyta</taxon>
        <taxon>Spermatophyta</taxon>
        <taxon>Magnoliopsida</taxon>
        <taxon>Liliopsida</taxon>
        <taxon>Araceae</taxon>
        <taxon>Aroideae</taxon>
        <taxon>Colocasieae</taxon>
        <taxon>Colocasia</taxon>
    </lineage>
</organism>
<dbReference type="SUPFAM" id="SSF46565">
    <property type="entry name" value="Chaperone J-domain"/>
    <property type="match status" value="1"/>
</dbReference>
<dbReference type="Gene3D" id="1.10.287.110">
    <property type="entry name" value="DnaJ domain"/>
    <property type="match status" value="1"/>
</dbReference>
<dbReference type="PROSITE" id="PS50076">
    <property type="entry name" value="DNAJ_2"/>
    <property type="match status" value="1"/>
</dbReference>
<feature type="region of interest" description="Disordered" evidence="1">
    <location>
        <begin position="40"/>
        <end position="131"/>
    </location>
</feature>
<name>A0A843VNI9_COLES</name>
<dbReference type="EMBL" id="NMUH01002208">
    <property type="protein sequence ID" value="MQL98571.1"/>
    <property type="molecule type" value="Genomic_DNA"/>
</dbReference>
<sequence>MASAGLQLTPPAWPLWLSGGRQLLVHGDDNSASRADFRLTCHAPHGTKRGEVGRDRGKSKEARSPARVAKEARGRDRWREGEIVGASSEGGASNEGLIADTRSPARASAGANRQERDPARGTQASVALSIPPRREIADLSFGRGKSTEEYRRLARACHPDAAGGGREGASADEFMRVHAAYATPSDPNKRAEYDRRMVTSAAARRPPPFHYRPSSSAAYPPAAASSSSPSPRFPPRTWETDQC</sequence>
<dbReference type="AlphaFoldDB" id="A0A843VNI9"/>
<keyword evidence="4" id="KW-1185">Reference proteome</keyword>
<evidence type="ECO:0000259" key="2">
    <source>
        <dbReference type="PROSITE" id="PS50076"/>
    </source>
</evidence>
<accession>A0A843VNI9</accession>
<gene>
    <name evidence="3" type="ORF">Taro_031280</name>
</gene>
<feature type="compositionally biased region" description="Basic and acidic residues" evidence="1">
    <location>
        <begin position="48"/>
        <end position="82"/>
    </location>
</feature>
<feature type="compositionally biased region" description="Basic and acidic residues" evidence="1">
    <location>
        <begin position="187"/>
        <end position="197"/>
    </location>
</feature>
<dbReference type="PANTHER" id="PTHR44240:SF10">
    <property type="entry name" value="J DOMAIN-CONTAINING PROTEIN"/>
    <property type="match status" value="1"/>
</dbReference>
<feature type="compositionally biased region" description="Low complexity" evidence="1">
    <location>
        <begin position="85"/>
        <end position="96"/>
    </location>
</feature>
<dbReference type="GO" id="GO:0005783">
    <property type="term" value="C:endoplasmic reticulum"/>
    <property type="evidence" value="ECO:0007669"/>
    <property type="project" value="UniProtKB-ARBA"/>
</dbReference>
<evidence type="ECO:0000313" key="4">
    <source>
        <dbReference type="Proteomes" id="UP000652761"/>
    </source>
</evidence>
<dbReference type="InterPro" id="IPR052276">
    <property type="entry name" value="Diphthamide-biosynth_chaperone"/>
</dbReference>
<feature type="compositionally biased region" description="Low complexity" evidence="1">
    <location>
        <begin position="213"/>
        <end position="230"/>
    </location>
</feature>